<dbReference type="Pfam" id="PF11414">
    <property type="entry name" value="Suppressor_APC"/>
    <property type="match status" value="1"/>
</dbReference>
<dbReference type="Proteomes" id="UP000050525">
    <property type="component" value="Unassembled WGS sequence"/>
</dbReference>
<comment type="caution">
    <text evidence="2">The sequence shown here is derived from an EMBL/GenBank/DDBJ whole genome shotgun (WGS) entry which is preliminary data.</text>
</comment>
<evidence type="ECO:0000313" key="3">
    <source>
        <dbReference type="Proteomes" id="UP000050525"/>
    </source>
</evidence>
<reference evidence="2 3" key="1">
    <citation type="journal article" date="2012" name="Genome Biol.">
        <title>Sequencing three crocodilian genomes to illuminate the evolution of archosaurs and amniotes.</title>
        <authorList>
            <person name="St John J.A."/>
            <person name="Braun E.L."/>
            <person name="Isberg S.R."/>
            <person name="Miles L.G."/>
            <person name="Chong A.Y."/>
            <person name="Gongora J."/>
            <person name="Dalzell P."/>
            <person name="Moran C."/>
            <person name="Bed'hom B."/>
            <person name="Abzhanov A."/>
            <person name="Burgess S.C."/>
            <person name="Cooksey A.M."/>
            <person name="Castoe T.A."/>
            <person name="Crawford N.G."/>
            <person name="Densmore L.D."/>
            <person name="Drew J.C."/>
            <person name="Edwards S.V."/>
            <person name="Faircloth B.C."/>
            <person name="Fujita M.K."/>
            <person name="Greenwold M.J."/>
            <person name="Hoffmann F.G."/>
            <person name="Howard J.M."/>
            <person name="Iguchi T."/>
            <person name="Janes D.E."/>
            <person name="Khan S.Y."/>
            <person name="Kohno S."/>
            <person name="de Koning A.J."/>
            <person name="Lance S.L."/>
            <person name="McCarthy F.M."/>
            <person name="McCormack J.E."/>
            <person name="Merchant M.E."/>
            <person name="Peterson D.G."/>
            <person name="Pollock D.D."/>
            <person name="Pourmand N."/>
            <person name="Raney B.J."/>
            <person name="Roessler K.A."/>
            <person name="Sanford J.R."/>
            <person name="Sawyer R.H."/>
            <person name="Schmidt C.J."/>
            <person name="Triplett E.W."/>
            <person name="Tuberville T.D."/>
            <person name="Venegas-Anaya M."/>
            <person name="Howard J.T."/>
            <person name="Jarvis E.D."/>
            <person name="Guillette L.J.Jr."/>
            <person name="Glenn T.C."/>
            <person name="Green R.E."/>
            <person name="Ray D.A."/>
        </authorList>
    </citation>
    <scope>NUCLEOTIDE SEQUENCE [LARGE SCALE GENOMIC DNA]</scope>
    <source>
        <strain evidence="2">KSC_2009_1</strain>
    </source>
</reference>
<feature type="coiled-coil region" evidence="1">
    <location>
        <begin position="118"/>
        <end position="152"/>
    </location>
</feature>
<name>A0A151NR73_ALLMI</name>
<dbReference type="PANTHER" id="PTHR14907">
    <property type="entry name" value="FI14130P"/>
    <property type="match status" value="1"/>
</dbReference>
<keyword evidence="1" id="KW-0175">Coiled coil</keyword>
<evidence type="ECO:0000313" key="2">
    <source>
        <dbReference type="EMBL" id="KYO39362.1"/>
    </source>
</evidence>
<evidence type="ECO:0000256" key="1">
    <source>
        <dbReference type="SAM" id="Coils"/>
    </source>
</evidence>
<protein>
    <submittedName>
        <fullName evidence="2">Suppressor APC domain-containing protein 1 isoform A</fullName>
    </submittedName>
</protein>
<dbReference type="AlphaFoldDB" id="A0A151NR73"/>
<accession>A0A151NR73</accession>
<proteinExistence type="predicted"/>
<dbReference type="PANTHER" id="PTHR14907:SF4">
    <property type="entry name" value="SUPPRESSOR APC DOMAIN-CONTAINING PROTEIN 1"/>
    <property type="match status" value="1"/>
</dbReference>
<organism evidence="2 3">
    <name type="scientific">Alligator mississippiensis</name>
    <name type="common">American alligator</name>
    <dbReference type="NCBI Taxonomy" id="8496"/>
    <lineage>
        <taxon>Eukaryota</taxon>
        <taxon>Metazoa</taxon>
        <taxon>Chordata</taxon>
        <taxon>Craniata</taxon>
        <taxon>Vertebrata</taxon>
        <taxon>Euteleostomi</taxon>
        <taxon>Archelosauria</taxon>
        <taxon>Archosauria</taxon>
        <taxon>Crocodylia</taxon>
        <taxon>Alligatoridae</taxon>
        <taxon>Alligatorinae</taxon>
        <taxon>Alligator</taxon>
    </lineage>
</organism>
<keyword evidence="3" id="KW-1185">Reference proteome</keyword>
<gene>
    <name evidence="2" type="primary">SAPCD1</name>
    <name evidence="2" type="ORF">Y1Q_0008570</name>
</gene>
<dbReference type="EMBL" id="AKHW03002254">
    <property type="protein sequence ID" value="KYO39362.1"/>
    <property type="molecule type" value="Genomic_DNA"/>
</dbReference>
<sequence length="177" mass="20145">MAARGYTVLILPLGSALGSWDALRGFLRLRRLQGLERERDALLQGLELAERLRAWCQRHLQAAQRRRRHAQRAGADYLGDSGSDHSCLLLAKIQEGSTPPCSHQDQARDPPVPLWKRLEFQQQTLSVLREQNRLLIKEASAKSERIARLEREKALLVQLLRETQGGRSTAHRAPMFL</sequence>
<dbReference type="InterPro" id="IPR026828">
    <property type="entry name" value="SAPC2_1/2"/>
</dbReference>